<organism evidence="1 2">
    <name type="scientific">Zalaria obscura</name>
    <dbReference type="NCBI Taxonomy" id="2024903"/>
    <lineage>
        <taxon>Eukaryota</taxon>
        <taxon>Fungi</taxon>
        <taxon>Dikarya</taxon>
        <taxon>Ascomycota</taxon>
        <taxon>Pezizomycotina</taxon>
        <taxon>Dothideomycetes</taxon>
        <taxon>Dothideomycetidae</taxon>
        <taxon>Dothideales</taxon>
        <taxon>Zalariaceae</taxon>
        <taxon>Zalaria</taxon>
    </lineage>
</organism>
<comment type="caution">
    <text evidence="1">The sequence shown here is derived from an EMBL/GenBank/DDBJ whole genome shotgun (WGS) entry which is preliminary data.</text>
</comment>
<protein>
    <submittedName>
        <fullName evidence="1">Uncharacterized protein</fullName>
    </submittedName>
</protein>
<name>A0ACC3S710_9PEZI</name>
<evidence type="ECO:0000313" key="1">
    <source>
        <dbReference type="EMBL" id="KAK8198684.1"/>
    </source>
</evidence>
<sequence>MWCLTVTTLEAKEPLSTRQLSEPWYSAHWRPGGAQSPVICREINTMSPNLTVTAQYAAWTIRGASPSFLPAHIVFPGTQKGLSSECWRLTAPFLRSTADRATICALYGSPQHCHRCPKWPYQSTTI</sequence>
<proteinExistence type="predicted"/>
<dbReference type="Proteomes" id="UP001320706">
    <property type="component" value="Unassembled WGS sequence"/>
</dbReference>
<keyword evidence="2" id="KW-1185">Reference proteome</keyword>
<reference evidence="1" key="1">
    <citation type="submission" date="2024-02" db="EMBL/GenBank/DDBJ databases">
        <title>Metagenome Assembled Genome of Zalaria obscura JY119.</title>
        <authorList>
            <person name="Vighnesh L."/>
            <person name="Jagadeeshwari U."/>
            <person name="Venkata Ramana C."/>
            <person name="Sasikala C."/>
        </authorList>
    </citation>
    <scope>NUCLEOTIDE SEQUENCE</scope>
    <source>
        <strain evidence="1">JY119</strain>
    </source>
</reference>
<accession>A0ACC3S710</accession>
<dbReference type="EMBL" id="JAMKPW020000040">
    <property type="protein sequence ID" value="KAK8198684.1"/>
    <property type="molecule type" value="Genomic_DNA"/>
</dbReference>
<evidence type="ECO:0000313" key="2">
    <source>
        <dbReference type="Proteomes" id="UP001320706"/>
    </source>
</evidence>
<gene>
    <name evidence="1" type="ORF">M8818_006551</name>
</gene>